<evidence type="ECO:0000256" key="5">
    <source>
        <dbReference type="ARBA" id="ARBA00023136"/>
    </source>
</evidence>
<evidence type="ECO:0000256" key="3">
    <source>
        <dbReference type="ARBA" id="ARBA00022692"/>
    </source>
</evidence>
<dbReference type="GO" id="GO:0016020">
    <property type="term" value="C:membrane"/>
    <property type="evidence" value="ECO:0007669"/>
    <property type="project" value="UniProtKB-SubCell"/>
</dbReference>
<dbReference type="InParanoid" id="A0A1Z5KB56"/>
<evidence type="ECO:0000256" key="4">
    <source>
        <dbReference type="ARBA" id="ARBA00022989"/>
    </source>
</evidence>
<protein>
    <submittedName>
        <fullName evidence="6">Uncharacterized protein</fullName>
    </submittedName>
</protein>
<comment type="caution">
    <text evidence="6">The sequence shown here is derived from an EMBL/GenBank/DDBJ whole genome shotgun (WGS) entry which is preliminary data.</text>
</comment>
<keyword evidence="7" id="KW-1185">Reference proteome</keyword>
<sequence length="447" mass="51158">MGESALIDKETGRIFWEGGISNTLTAMVGSKVRKLLQVHHLRATILSSILWIGIVRALAERWTVSDAANKALRLVQWTLLLLPRFDAWFLWIVALLYGIESYFCNTRQYLTHCIASAEELEAYLEQLREVAPRVEWKVRSFHYEIISPTLAKIVGALQNMTATSPLEQLSEEQALLANSTDTIVVTQRDVPAWMKRKKITNFTIGTYQYQDCIDKTLAGIWKRAKGYYYETSLAAPLSKITLSKLLVLSDGKTRRDYFKQQATFVSEHCQSDSMAEFATNIVIPGFKPRLLAIRHRLDESLRARMALHFVSLPWFWCFTLLGLTAPYRFWFDDQCDELRVSVVKETSVEPRKIGGLNNNKVPWFWSRDTSVNNNDDGFMAKKEESNEFRILMQELKLYGGPSSVPLTNKEVVVNQDEELRNDELQDVIDSVESASIMAKEETSSDMV</sequence>
<keyword evidence="3" id="KW-0812">Transmembrane</keyword>
<comment type="similarity">
    <text evidence="2">Belongs to the TMEM151 family.</text>
</comment>
<dbReference type="PANTHER" id="PTHR31893:SF5">
    <property type="entry name" value="TRANSMEMBRANE PROTEIN 151 HOMOLOG"/>
    <property type="match status" value="1"/>
</dbReference>
<evidence type="ECO:0000256" key="2">
    <source>
        <dbReference type="ARBA" id="ARBA00009583"/>
    </source>
</evidence>
<dbReference type="PANTHER" id="PTHR31893">
    <property type="entry name" value="TRANSMEMBRANE PROTEIN 151 HOMOLOG"/>
    <property type="match status" value="1"/>
</dbReference>
<keyword evidence="4" id="KW-1133">Transmembrane helix</keyword>
<dbReference type="AlphaFoldDB" id="A0A1Z5KB56"/>
<evidence type="ECO:0000313" key="6">
    <source>
        <dbReference type="EMBL" id="GAX23382.1"/>
    </source>
</evidence>
<reference evidence="6 7" key="1">
    <citation type="journal article" date="2015" name="Plant Cell">
        <title>Oil accumulation by the oleaginous diatom Fistulifera solaris as revealed by the genome and transcriptome.</title>
        <authorList>
            <person name="Tanaka T."/>
            <person name="Maeda Y."/>
            <person name="Veluchamy A."/>
            <person name="Tanaka M."/>
            <person name="Abida H."/>
            <person name="Marechal E."/>
            <person name="Bowler C."/>
            <person name="Muto M."/>
            <person name="Sunaga Y."/>
            <person name="Tanaka M."/>
            <person name="Yoshino T."/>
            <person name="Taniguchi T."/>
            <person name="Fukuda Y."/>
            <person name="Nemoto M."/>
            <person name="Matsumoto M."/>
            <person name="Wong P.S."/>
            <person name="Aburatani S."/>
            <person name="Fujibuchi W."/>
        </authorList>
    </citation>
    <scope>NUCLEOTIDE SEQUENCE [LARGE SCALE GENOMIC DNA]</scope>
    <source>
        <strain evidence="6 7">JPCC DA0580</strain>
    </source>
</reference>
<evidence type="ECO:0000313" key="7">
    <source>
        <dbReference type="Proteomes" id="UP000198406"/>
    </source>
</evidence>
<gene>
    <name evidence="6" type="ORF">FisN_15Lh098</name>
</gene>
<keyword evidence="5" id="KW-0472">Membrane</keyword>
<dbReference type="InterPro" id="IPR026767">
    <property type="entry name" value="Tmem151"/>
</dbReference>
<dbReference type="Proteomes" id="UP000198406">
    <property type="component" value="Unassembled WGS sequence"/>
</dbReference>
<proteinExistence type="inferred from homology"/>
<name>A0A1Z5KB56_FISSO</name>
<dbReference type="OrthoDB" id="190434at2759"/>
<evidence type="ECO:0000256" key="1">
    <source>
        <dbReference type="ARBA" id="ARBA00004141"/>
    </source>
</evidence>
<comment type="subcellular location">
    <subcellularLocation>
        <location evidence="1">Membrane</location>
        <topology evidence="1">Multi-pass membrane protein</topology>
    </subcellularLocation>
</comment>
<organism evidence="6 7">
    <name type="scientific">Fistulifera solaris</name>
    <name type="common">Oleaginous diatom</name>
    <dbReference type="NCBI Taxonomy" id="1519565"/>
    <lineage>
        <taxon>Eukaryota</taxon>
        <taxon>Sar</taxon>
        <taxon>Stramenopiles</taxon>
        <taxon>Ochrophyta</taxon>
        <taxon>Bacillariophyta</taxon>
        <taxon>Bacillariophyceae</taxon>
        <taxon>Bacillariophycidae</taxon>
        <taxon>Naviculales</taxon>
        <taxon>Naviculaceae</taxon>
        <taxon>Fistulifera</taxon>
    </lineage>
</organism>
<dbReference type="EMBL" id="BDSP01000201">
    <property type="protein sequence ID" value="GAX23382.1"/>
    <property type="molecule type" value="Genomic_DNA"/>
</dbReference>
<accession>A0A1Z5KB56</accession>